<keyword evidence="2" id="KW-0547">Nucleotide-binding</keyword>
<keyword evidence="1" id="KW-0813">Transport</keyword>
<gene>
    <name evidence="5" type="ORF">RM779_21645</name>
</gene>
<reference evidence="6" key="1">
    <citation type="submission" date="2023-07" db="EMBL/GenBank/DDBJ databases">
        <title>30 novel species of actinomycetes from the DSMZ collection.</title>
        <authorList>
            <person name="Nouioui I."/>
        </authorList>
    </citation>
    <scope>NUCLEOTIDE SEQUENCE [LARGE SCALE GENOMIC DNA]</scope>
    <source>
        <strain evidence="6">DSM 41886</strain>
    </source>
</reference>
<evidence type="ECO:0000256" key="2">
    <source>
        <dbReference type="ARBA" id="ARBA00022741"/>
    </source>
</evidence>
<evidence type="ECO:0000256" key="3">
    <source>
        <dbReference type="ARBA" id="ARBA00022840"/>
    </source>
</evidence>
<dbReference type="InterPro" id="IPR017871">
    <property type="entry name" value="ABC_transporter-like_CS"/>
</dbReference>
<dbReference type="SUPFAM" id="SSF52540">
    <property type="entry name" value="P-loop containing nucleoside triphosphate hydrolases"/>
    <property type="match status" value="1"/>
</dbReference>
<keyword evidence="3 5" id="KW-0067">ATP-binding</keyword>
<evidence type="ECO:0000256" key="1">
    <source>
        <dbReference type="ARBA" id="ARBA00022448"/>
    </source>
</evidence>
<dbReference type="Pfam" id="PF00005">
    <property type="entry name" value="ABC_tran"/>
    <property type="match status" value="1"/>
</dbReference>
<dbReference type="EMBL" id="JAVREV010000012">
    <property type="protein sequence ID" value="MDT0445183.1"/>
    <property type="molecule type" value="Genomic_DNA"/>
</dbReference>
<dbReference type="PANTHER" id="PTHR42788">
    <property type="entry name" value="TAURINE IMPORT ATP-BINDING PROTEIN-RELATED"/>
    <property type="match status" value="1"/>
</dbReference>
<dbReference type="PROSITE" id="PS00211">
    <property type="entry name" value="ABC_TRANSPORTER_1"/>
    <property type="match status" value="1"/>
</dbReference>
<proteinExistence type="predicted"/>
<dbReference type="PROSITE" id="PS50893">
    <property type="entry name" value="ABC_TRANSPORTER_2"/>
    <property type="match status" value="1"/>
</dbReference>
<dbReference type="InterPro" id="IPR003593">
    <property type="entry name" value="AAA+_ATPase"/>
</dbReference>
<accession>A0ABU2S8C3</accession>
<dbReference type="Proteomes" id="UP001183615">
    <property type="component" value="Unassembled WGS sequence"/>
</dbReference>
<dbReference type="InterPro" id="IPR003439">
    <property type="entry name" value="ABC_transporter-like_ATP-bd"/>
</dbReference>
<comment type="caution">
    <text evidence="5">The sequence shown here is derived from an EMBL/GenBank/DDBJ whole genome shotgun (WGS) entry which is preliminary data.</text>
</comment>
<dbReference type="InterPro" id="IPR050166">
    <property type="entry name" value="ABC_transporter_ATP-bind"/>
</dbReference>
<feature type="domain" description="ABC transporter" evidence="4">
    <location>
        <begin position="21"/>
        <end position="251"/>
    </location>
</feature>
<protein>
    <submittedName>
        <fullName evidence="5">ABC transporter ATP-binding protein</fullName>
    </submittedName>
</protein>
<organism evidence="5 6">
    <name type="scientific">Streptomyces johnsoniae</name>
    <dbReference type="NCBI Taxonomy" id="3075532"/>
    <lineage>
        <taxon>Bacteria</taxon>
        <taxon>Bacillati</taxon>
        <taxon>Actinomycetota</taxon>
        <taxon>Actinomycetes</taxon>
        <taxon>Kitasatosporales</taxon>
        <taxon>Streptomycetaceae</taxon>
        <taxon>Streptomyces</taxon>
    </lineage>
</organism>
<dbReference type="GO" id="GO:0005524">
    <property type="term" value="F:ATP binding"/>
    <property type="evidence" value="ECO:0007669"/>
    <property type="project" value="UniProtKB-KW"/>
</dbReference>
<dbReference type="PANTHER" id="PTHR42788:SF13">
    <property type="entry name" value="ALIPHATIC SULFONATES IMPORT ATP-BINDING PROTEIN SSUB"/>
    <property type="match status" value="1"/>
</dbReference>
<evidence type="ECO:0000259" key="4">
    <source>
        <dbReference type="PROSITE" id="PS50893"/>
    </source>
</evidence>
<keyword evidence="6" id="KW-1185">Reference proteome</keyword>
<name>A0ABU2S8C3_9ACTN</name>
<evidence type="ECO:0000313" key="6">
    <source>
        <dbReference type="Proteomes" id="UP001183615"/>
    </source>
</evidence>
<evidence type="ECO:0000313" key="5">
    <source>
        <dbReference type="EMBL" id="MDT0445183.1"/>
    </source>
</evidence>
<dbReference type="InterPro" id="IPR027417">
    <property type="entry name" value="P-loop_NTPase"/>
</dbReference>
<dbReference type="SMART" id="SM00382">
    <property type="entry name" value="AAA"/>
    <property type="match status" value="1"/>
</dbReference>
<dbReference type="RefSeq" id="WP_311619395.1">
    <property type="nucleotide sequence ID" value="NZ_JAVREV010000012.1"/>
</dbReference>
<sequence>MSETTRGTVPAGGPAGGDPYLELRGVTVKHADRTVVSGIDLALRPGEFVALLGPSGCGKSSLLHVLAGLAPVAGGALRHRGDEATDGLRGRVRVGYVFQDHRLLPWRTVGQNIEIAMKAAGVPAAEWDERIERFLGMLRVGEYRGSWPMRLSGGQRQRVSIARALAVEPDVVLMDEPFSGLDEVTGRAMRQELTRLHEVASVPTLFVTHSIREALFLADRVVILSHGPARVLKTLDVPLARPRRHEDPALARLEAETVADVLREWDLTEGPAS</sequence>
<dbReference type="Gene3D" id="3.40.50.300">
    <property type="entry name" value="P-loop containing nucleotide triphosphate hydrolases"/>
    <property type="match status" value="1"/>
</dbReference>